<evidence type="ECO:0000313" key="2">
    <source>
        <dbReference type="EMBL" id="MED6244979.1"/>
    </source>
</evidence>
<keyword evidence="3" id="KW-1185">Reference proteome</keyword>
<comment type="caution">
    <text evidence="2">The sequence shown here is derived from an EMBL/GenBank/DDBJ whole genome shotgun (WGS) entry which is preliminary data.</text>
</comment>
<dbReference type="Proteomes" id="UP001345963">
    <property type="component" value="Unassembled WGS sequence"/>
</dbReference>
<organism evidence="2 3">
    <name type="scientific">Ataeniobius toweri</name>
    <dbReference type="NCBI Taxonomy" id="208326"/>
    <lineage>
        <taxon>Eukaryota</taxon>
        <taxon>Metazoa</taxon>
        <taxon>Chordata</taxon>
        <taxon>Craniata</taxon>
        <taxon>Vertebrata</taxon>
        <taxon>Euteleostomi</taxon>
        <taxon>Actinopterygii</taxon>
        <taxon>Neopterygii</taxon>
        <taxon>Teleostei</taxon>
        <taxon>Neoteleostei</taxon>
        <taxon>Acanthomorphata</taxon>
        <taxon>Ovalentaria</taxon>
        <taxon>Atherinomorphae</taxon>
        <taxon>Cyprinodontiformes</taxon>
        <taxon>Goodeidae</taxon>
        <taxon>Ataeniobius</taxon>
    </lineage>
</organism>
<feature type="region of interest" description="Disordered" evidence="1">
    <location>
        <begin position="1"/>
        <end position="22"/>
    </location>
</feature>
<reference evidence="2 3" key="1">
    <citation type="submission" date="2021-07" db="EMBL/GenBank/DDBJ databases">
        <authorList>
            <person name="Palmer J.M."/>
        </authorList>
    </citation>
    <scope>NUCLEOTIDE SEQUENCE [LARGE SCALE GENOMIC DNA]</scope>
    <source>
        <strain evidence="2 3">AT_MEX2019</strain>
        <tissue evidence="2">Muscle</tissue>
    </source>
</reference>
<dbReference type="EMBL" id="JAHUTI010040076">
    <property type="protein sequence ID" value="MED6244979.1"/>
    <property type="molecule type" value="Genomic_DNA"/>
</dbReference>
<evidence type="ECO:0000313" key="3">
    <source>
        <dbReference type="Proteomes" id="UP001345963"/>
    </source>
</evidence>
<gene>
    <name evidence="2" type="ORF">ATANTOWER_028942</name>
</gene>
<sequence length="67" mass="7733">MLMDVLPAGLNPSPPPAEEKPMGLVRMPASAYLFSWDNREERRLNWHLLVHRHSNLCVSLTIHKEET</sequence>
<name>A0ABU7B5A3_9TELE</name>
<protein>
    <submittedName>
        <fullName evidence="2">Uncharacterized protein</fullName>
    </submittedName>
</protein>
<accession>A0ABU7B5A3</accession>
<evidence type="ECO:0000256" key="1">
    <source>
        <dbReference type="SAM" id="MobiDB-lite"/>
    </source>
</evidence>
<proteinExistence type="predicted"/>